<keyword evidence="1" id="KW-0175">Coiled coil</keyword>
<evidence type="ECO:0000313" key="3">
    <source>
        <dbReference type="Proteomes" id="UP000092445"/>
    </source>
</evidence>
<reference evidence="3" key="1">
    <citation type="submission" date="2014-03" db="EMBL/GenBank/DDBJ databases">
        <authorList>
            <person name="Aksoy S."/>
            <person name="Warren W."/>
            <person name="Wilson R.K."/>
        </authorList>
    </citation>
    <scope>NUCLEOTIDE SEQUENCE [LARGE SCALE GENOMIC DNA]</scope>
    <source>
        <strain evidence="3">IAEA</strain>
    </source>
</reference>
<keyword evidence="3" id="KW-1185">Reference proteome</keyword>
<feature type="coiled-coil region" evidence="1">
    <location>
        <begin position="1"/>
        <end position="113"/>
    </location>
</feature>
<evidence type="ECO:0000256" key="1">
    <source>
        <dbReference type="SAM" id="Coils"/>
    </source>
</evidence>
<name>A0A1A9Z268_GLOPL</name>
<dbReference type="VEuPathDB" id="VectorBase:GPAI001465"/>
<sequence length="124" mass="14872">MQKTKQDLKRLRQHLVALELLQRKLQKEVNDTKEAVKELAVANDKVIKIKEKKEKEKEDRKNGRFLDDKRKAEEAKYFLKKTQEDLEKLKRQLEALENLQKKLKKGVKETAKDMKILEKQMKEK</sequence>
<protein>
    <submittedName>
        <fullName evidence="2">Uncharacterized protein</fullName>
    </submittedName>
</protein>
<dbReference type="Proteomes" id="UP000092445">
    <property type="component" value="Unassembled WGS sequence"/>
</dbReference>
<organism evidence="2 3">
    <name type="scientific">Glossina pallidipes</name>
    <name type="common">Tsetse fly</name>
    <dbReference type="NCBI Taxonomy" id="7398"/>
    <lineage>
        <taxon>Eukaryota</taxon>
        <taxon>Metazoa</taxon>
        <taxon>Ecdysozoa</taxon>
        <taxon>Arthropoda</taxon>
        <taxon>Hexapoda</taxon>
        <taxon>Insecta</taxon>
        <taxon>Pterygota</taxon>
        <taxon>Neoptera</taxon>
        <taxon>Endopterygota</taxon>
        <taxon>Diptera</taxon>
        <taxon>Brachycera</taxon>
        <taxon>Muscomorpha</taxon>
        <taxon>Hippoboscoidea</taxon>
        <taxon>Glossinidae</taxon>
        <taxon>Glossina</taxon>
    </lineage>
</organism>
<dbReference type="EnsemblMetazoa" id="GPAI001465-RA">
    <property type="protein sequence ID" value="GPAI001465-PA"/>
    <property type="gene ID" value="GPAI001465"/>
</dbReference>
<accession>A0A1A9Z268</accession>
<dbReference type="AlphaFoldDB" id="A0A1A9Z268"/>
<reference evidence="2" key="2">
    <citation type="submission" date="2020-05" db="UniProtKB">
        <authorList>
            <consortium name="EnsemblMetazoa"/>
        </authorList>
    </citation>
    <scope>IDENTIFICATION</scope>
    <source>
        <strain evidence="2">IAEA</strain>
    </source>
</reference>
<evidence type="ECO:0000313" key="2">
    <source>
        <dbReference type="EnsemblMetazoa" id="GPAI001465-PA"/>
    </source>
</evidence>
<proteinExistence type="predicted"/>